<keyword evidence="1" id="KW-0472">Membrane</keyword>
<accession>A0ABV6BMG4</accession>
<evidence type="ECO:0008006" key="4">
    <source>
        <dbReference type="Google" id="ProtNLM"/>
    </source>
</evidence>
<comment type="caution">
    <text evidence="2">The sequence shown here is derived from an EMBL/GenBank/DDBJ whole genome shotgun (WGS) entry which is preliminary data.</text>
</comment>
<keyword evidence="1" id="KW-0812">Transmembrane</keyword>
<evidence type="ECO:0000313" key="3">
    <source>
        <dbReference type="Proteomes" id="UP001589734"/>
    </source>
</evidence>
<protein>
    <recommendedName>
        <fullName evidence="4">DUF4293 family protein</fullName>
    </recommendedName>
</protein>
<reference evidence="2 3" key="1">
    <citation type="submission" date="2024-09" db="EMBL/GenBank/DDBJ databases">
        <authorList>
            <person name="Sun Q."/>
            <person name="Mori K."/>
        </authorList>
    </citation>
    <scope>NUCLEOTIDE SEQUENCE [LARGE SCALE GENOMIC DNA]</scope>
    <source>
        <strain evidence="2 3">CGMCC 1.12926</strain>
    </source>
</reference>
<keyword evidence="1" id="KW-1133">Transmembrane helix</keyword>
<feature type="transmembrane region" description="Helical" evidence="1">
    <location>
        <begin position="107"/>
        <end position="127"/>
    </location>
</feature>
<keyword evidence="3" id="KW-1185">Reference proteome</keyword>
<dbReference type="RefSeq" id="WP_379685689.1">
    <property type="nucleotide sequence ID" value="NZ_JBHLYW010000007.1"/>
</dbReference>
<dbReference type="Proteomes" id="UP001589734">
    <property type="component" value="Unassembled WGS sequence"/>
</dbReference>
<sequence length="136" mass="15698">MSKIYKYSFIVYRAFLLALIPLFLVGRFLVGAAGHTPQSTTEDYFVFGLVALTSFLMLVYINTISHKNTIRICIMIINVLSILFLLYTLIGIWKFYQNHENQSGEEIPLTIMFFLIVLNSIIFYGLLKNKIQTKSK</sequence>
<feature type="transmembrane region" description="Helical" evidence="1">
    <location>
        <begin position="44"/>
        <end position="61"/>
    </location>
</feature>
<gene>
    <name evidence="2" type="ORF">ACFFLS_06310</name>
</gene>
<feature type="transmembrane region" description="Helical" evidence="1">
    <location>
        <begin position="73"/>
        <end position="95"/>
    </location>
</feature>
<organism evidence="2 3">
    <name type="scientific">Flavobacterium procerum</name>
    <dbReference type="NCBI Taxonomy" id="1455569"/>
    <lineage>
        <taxon>Bacteria</taxon>
        <taxon>Pseudomonadati</taxon>
        <taxon>Bacteroidota</taxon>
        <taxon>Flavobacteriia</taxon>
        <taxon>Flavobacteriales</taxon>
        <taxon>Flavobacteriaceae</taxon>
        <taxon>Flavobacterium</taxon>
    </lineage>
</organism>
<name>A0ABV6BMG4_9FLAO</name>
<evidence type="ECO:0000313" key="2">
    <source>
        <dbReference type="EMBL" id="MFC0076642.1"/>
    </source>
</evidence>
<evidence type="ECO:0000256" key="1">
    <source>
        <dbReference type="SAM" id="Phobius"/>
    </source>
</evidence>
<proteinExistence type="predicted"/>
<dbReference type="EMBL" id="JBHLYW010000007">
    <property type="protein sequence ID" value="MFC0076642.1"/>
    <property type="molecule type" value="Genomic_DNA"/>
</dbReference>